<evidence type="ECO:0000313" key="3">
    <source>
        <dbReference type="Proteomes" id="UP000650485"/>
    </source>
</evidence>
<gene>
    <name evidence="2" type="ORF">H7R52_12040</name>
</gene>
<dbReference type="EMBL" id="JACSZT010000009">
    <property type="protein sequence ID" value="MBC6499347.1"/>
    <property type="molecule type" value="Genomic_DNA"/>
</dbReference>
<accession>A0A923NEY0</accession>
<dbReference type="Proteomes" id="UP000650485">
    <property type="component" value="Unassembled WGS sequence"/>
</dbReference>
<organism evidence="2 3">
    <name type="scientific">Weissella confusa</name>
    <name type="common">Lactobacillus confusus</name>
    <dbReference type="NCBI Taxonomy" id="1583"/>
    <lineage>
        <taxon>Bacteria</taxon>
        <taxon>Bacillati</taxon>
        <taxon>Bacillota</taxon>
        <taxon>Bacilli</taxon>
        <taxon>Lactobacillales</taxon>
        <taxon>Lactobacillaceae</taxon>
        <taxon>Weissella</taxon>
    </lineage>
</organism>
<reference evidence="2" key="1">
    <citation type="submission" date="2020-08" db="EMBL/GenBank/DDBJ databases">
        <title>Complete genome sequence of Weissella confusa strain FS54 provides insights into metabolic potential.</title>
        <authorList>
            <person name="Fhoula I."/>
            <person name="Najjari A."/>
            <person name="Lekired A."/>
            <person name="Bessrour-Aouam N."/>
            <person name="Jaballah S."/>
            <person name="Klibi N."/>
            <person name="Ouzari H.-I."/>
        </authorList>
    </citation>
    <scope>NUCLEOTIDE SEQUENCE</scope>
    <source>
        <strain evidence="2">FS54</strain>
    </source>
</reference>
<feature type="transmembrane region" description="Helical" evidence="1">
    <location>
        <begin position="6"/>
        <end position="25"/>
    </location>
</feature>
<name>A0A923NEY0_WEICO</name>
<keyword evidence="1" id="KW-0812">Transmembrane</keyword>
<protein>
    <submittedName>
        <fullName evidence="2">Uncharacterized protein</fullName>
    </submittedName>
</protein>
<comment type="caution">
    <text evidence="2">The sequence shown here is derived from an EMBL/GenBank/DDBJ whole genome shotgun (WGS) entry which is preliminary data.</text>
</comment>
<keyword evidence="1" id="KW-0472">Membrane</keyword>
<evidence type="ECO:0000313" key="2">
    <source>
        <dbReference type="EMBL" id="MBC6499347.1"/>
    </source>
</evidence>
<keyword evidence="1" id="KW-1133">Transmembrane helix</keyword>
<proteinExistence type="predicted"/>
<dbReference type="AlphaFoldDB" id="A0A923NEY0"/>
<sequence>MRIGRLIFGVMLGVISMWFSINVIVAHEFRPDTDFYISDVEISQFGVTPGFIWTRYPDETMFAQFIEQAVLLTKDRFKGQ</sequence>
<evidence type="ECO:0000256" key="1">
    <source>
        <dbReference type="SAM" id="Phobius"/>
    </source>
</evidence>